<dbReference type="EC" id="7.3.2.7" evidence="2"/>
<dbReference type="GO" id="GO:0005524">
    <property type="term" value="F:ATP binding"/>
    <property type="evidence" value="ECO:0007669"/>
    <property type="project" value="InterPro"/>
</dbReference>
<comment type="catalytic activity">
    <reaction evidence="1">
        <text>arsenite(in) + ATP + H2O = arsenite(out) + ADP + phosphate + H(+)</text>
        <dbReference type="Rhea" id="RHEA:11348"/>
        <dbReference type="ChEBI" id="CHEBI:15377"/>
        <dbReference type="ChEBI" id="CHEBI:15378"/>
        <dbReference type="ChEBI" id="CHEBI:29242"/>
        <dbReference type="ChEBI" id="CHEBI:30616"/>
        <dbReference type="ChEBI" id="CHEBI:43474"/>
        <dbReference type="ChEBI" id="CHEBI:456216"/>
        <dbReference type="EC" id="7.3.2.7"/>
    </reaction>
</comment>
<accession>A0A833H1C7</accession>
<dbReference type="InterPro" id="IPR027417">
    <property type="entry name" value="P-loop_NTPase"/>
</dbReference>
<evidence type="ECO:0000313" key="4">
    <source>
        <dbReference type="EMBL" id="KAB2932395.1"/>
    </source>
</evidence>
<organism evidence="4 5">
    <name type="scientific">Leptonema illini</name>
    <dbReference type="NCBI Taxonomy" id="183"/>
    <lineage>
        <taxon>Bacteria</taxon>
        <taxon>Pseudomonadati</taxon>
        <taxon>Spirochaetota</taxon>
        <taxon>Spirochaetia</taxon>
        <taxon>Leptospirales</taxon>
        <taxon>Leptospiraceae</taxon>
        <taxon>Leptonema</taxon>
    </lineage>
</organism>
<dbReference type="PANTHER" id="PTHR10803:SF26">
    <property type="entry name" value="ANION TRANSPORTER ATPASE-RELATED"/>
    <property type="match status" value="1"/>
</dbReference>
<proteinExistence type="predicted"/>
<dbReference type="Pfam" id="PF02374">
    <property type="entry name" value="ArsA_ATPase"/>
    <property type="match status" value="1"/>
</dbReference>
<evidence type="ECO:0000259" key="3">
    <source>
        <dbReference type="Pfam" id="PF02374"/>
    </source>
</evidence>
<evidence type="ECO:0000256" key="2">
    <source>
        <dbReference type="ARBA" id="ARBA00066752"/>
    </source>
</evidence>
<dbReference type="EMBL" id="WBUI01000009">
    <property type="protein sequence ID" value="KAB2932395.1"/>
    <property type="molecule type" value="Genomic_DNA"/>
</dbReference>
<dbReference type="Proteomes" id="UP000460298">
    <property type="component" value="Unassembled WGS sequence"/>
</dbReference>
<reference evidence="4 5" key="1">
    <citation type="submission" date="2019-10" db="EMBL/GenBank/DDBJ databases">
        <title>Extracellular Electron Transfer in a Candidatus Methanoperedens spp. Enrichment Culture.</title>
        <authorList>
            <person name="Berger S."/>
            <person name="Rangel Shaw D."/>
            <person name="Berben T."/>
            <person name="In 'T Zandt M."/>
            <person name="Frank J."/>
            <person name="Reimann J."/>
            <person name="Jetten M.S.M."/>
            <person name="Welte C.U."/>
        </authorList>
    </citation>
    <scope>NUCLEOTIDE SEQUENCE [LARGE SCALE GENOMIC DNA]</scope>
    <source>
        <strain evidence="4">SB12</strain>
    </source>
</reference>
<protein>
    <recommendedName>
        <fullName evidence="2">arsenite-transporting ATPase</fullName>
        <ecNumber evidence="2">7.3.2.7</ecNumber>
    </recommendedName>
</protein>
<dbReference type="AlphaFoldDB" id="A0A833H1C7"/>
<evidence type="ECO:0000313" key="5">
    <source>
        <dbReference type="Proteomes" id="UP000460298"/>
    </source>
</evidence>
<dbReference type="PANTHER" id="PTHR10803">
    <property type="entry name" value="ARSENICAL PUMP-DRIVING ATPASE ARSENITE-TRANSLOCATING ATPASE"/>
    <property type="match status" value="1"/>
</dbReference>
<dbReference type="GO" id="GO:0015446">
    <property type="term" value="F:ATPase-coupled arsenite transmembrane transporter activity"/>
    <property type="evidence" value="ECO:0007669"/>
    <property type="project" value="UniProtKB-EC"/>
</dbReference>
<name>A0A833H1C7_9LEPT</name>
<evidence type="ECO:0000256" key="1">
    <source>
        <dbReference type="ARBA" id="ARBA00052296"/>
    </source>
</evidence>
<dbReference type="GO" id="GO:0016887">
    <property type="term" value="F:ATP hydrolysis activity"/>
    <property type="evidence" value="ECO:0007669"/>
    <property type="project" value="InterPro"/>
</dbReference>
<dbReference type="InterPro" id="IPR025723">
    <property type="entry name" value="ArsA/GET3_ATPase-like"/>
</dbReference>
<sequence>MKTRLHIFLGAGGVGKTTLSASLAIHLAFQGRRVGLLSIDPAKRLKTALGADHIDESGQIFWKSETGDGELRAAVLSLPDSLRRWIRDEGLEGDHEQRLFEHPLFQTVAEKIASATETLAPIRMAEWIEQFPDTDDLIIDTAPGLHAVDFLIRPERLLAFFDSKILEWLKWFAGGDEANAGFMQRIFRSGAKSILQALGKVGGENILLSLGELLLMMDRVMFRMVDRLEEARRWIRDPATDVVLVCSPRDDAVSVAAELARILADNDMKDSRIVLNRSISEAFFADEQVRSLFAKTNFPATDFDALFCQYLQSASTIRESVMKRLGENTITELPVLAGLEQAGELRLEELDRLGSRLRR</sequence>
<feature type="domain" description="ArsA/GET3 Anion-transporting ATPase-like" evidence="3">
    <location>
        <begin position="5"/>
        <end position="282"/>
    </location>
</feature>
<dbReference type="SUPFAM" id="SSF52540">
    <property type="entry name" value="P-loop containing nucleoside triphosphate hydrolases"/>
    <property type="match status" value="1"/>
</dbReference>
<comment type="caution">
    <text evidence="4">The sequence shown here is derived from an EMBL/GenBank/DDBJ whole genome shotgun (WGS) entry which is preliminary data.</text>
</comment>
<dbReference type="InterPro" id="IPR016300">
    <property type="entry name" value="ATPase_ArsA/GET3"/>
</dbReference>
<dbReference type="Gene3D" id="3.40.50.300">
    <property type="entry name" value="P-loop containing nucleotide triphosphate hydrolases"/>
    <property type="match status" value="1"/>
</dbReference>
<gene>
    <name evidence="4" type="ORF">F9K24_10730</name>
</gene>